<sequence>MPAAGAERRLKTLGIELPPAPIPLGAYVEAVEIGNLLFLSGMLPVIARTPQFIGRLGAELSVEEGQEAARIACLNALSAAKVHLGTLDKVTGVAKLAVYIATAGDFRDHPRVADGASEILVKAFGTGMLSPRIVLGVASLPLGMPVEIEIILQVGD</sequence>
<evidence type="ECO:0000259" key="1">
    <source>
        <dbReference type="Pfam" id="PF14588"/>
    </source>
</evidence>
<proteinExistence type="predicted"/>
<evidence type="ECO:0000313" key="3">
    <source>
        <dbReference type="Proteomes" id="UP001262410"/>
    </source>
</evidence>
<dbReference type="InterPro" id="IPR013813">
    <property type="entry name" value="Endoribo_LPSP/chorism_mut-like"/>
</dbReference>
<dbReference type="SUPFAM" id="SSF55298">
    <property type="entry name" value="YjgF-like"/>
    <property type="match status" value="1"/>
</dbReference>
<name>A0ABU1JJ77_9PROT</name>
<dbReference type="InterPro" id="IPR035959">
    <property type="entry name" value="RutC-like_sf"/>
</dbReference>
<dbReference type="PANTHER" id="PTHR43760:SF1">
    <property type="entry name" value="ENDORIBONUCLEASE L-PSP_CHORISMATE MUTASE-LIKE DOMAIN-CONTAINING PROTEIN"/>
    <property type="match status" value="1"/>
</dbReference>
<comment type="caution">
    <text evidence="2">The sequence shown here is derived from an EMBL/GenBank/DDBJ whole genome shotgun (WGS) entry which is preliminary data.</text>
</comment>
<evidence type="ECO:0000313" key="2">
    <source>
        <dbReference type="EMBL" id="MDR6288665.1"/>
    </source>
</evidence>
<organism evidence="2 3">
    <name type="scientific">Inquilinus ginsengisoli</name>
    <dbReference type="NCBI Taxonomy" id="363840"/>
    <lineage>
        <taxon>Bacteria</taxon>
        <taxon>Pseudomonadati</taxon>
        <taxon>Pseudomonadota</taxon>
        <taxon>Alphaproteobacteria</taxon>
        <taxon>Rhodospirillales</taxon>
        <taxon>Rhodospirillaceae</taxon>
        <taxon>Inquilinus</taxon>
    </lineage>
</organism>
<accession>A0ABU1JJ77</accession>
<protein>
    <submittedName>
        <fullName evidence="2">Enamine deaminase RidA (YjgF/YER057c/UK114 family)</fullName>
    </submittedName>
</protein>
<dbReference type="PANTHER" id="PTHR43760">
    <property type="entry name" value="ENDORIBONUCLEASE-RELATED"/>
    <property type="match status" value="1"/>
</dbReference>
<keyword evidence="3" id="KW-1185">Reference proteome</keyword>
<dbReference type="Proteomes" id="UP001262410">
    <property type="component" value="Unassembled WGS sequence"/>
</dbReference>
<dbReference type="Pfam" id="PF14588">
    <property type="entry name" value="YjgF_endoribonc"/>
    <property type="match status" value="1"/>
</dbReference>
<reference evidence="2 3" key="1">
    <citation type="submission" date="2023-07" db="EMBL/GenBank/DDBJ databases">
        <title>Sorghum-associated microbial communities from plants grown in Nebraska, USA.</title>
        <authorList>
            <person name="Schachtman D."/>
        </authorList>
    </citation>
    <scope>NUCLEOTIDE SEQUENCE [LARGE SCALE GENOMIC DNA]</scope>
    <source>
        <strain evidence="2 3">584</strain>
    </source>
</reference>
<feature type="domain" description="Endoribonuclease L-PSP/chorismate mutase-like" evidence="1">
    <location>
        <begin position="7"/>
        <end position="142"/>
    </location>
</feature>
<gene>
    <name evidence="2" type="ORF">E9232_001172</name>
</gene>
<dbReference type="RefSeq" id="WP_309792678.1">
    <property type="nucleotide sequence ID" value="NZ_JAVDPW010000002.1"/>
</dbReference>
<dbReference type="Gene3D" id="3.30.1330.40">
    <property type="entry name" value="RutC-like"/>
    <property type="match status" value="1"/>
</dbReference>
<dbReference type="EMBL" id="JAVDPW010000002">
    <property type="protein sequence ID" value="MDR6288665.1"/>
    <property type="molecule type" value="Genomic_DNA"/>
</dbReference>
<dbReference type="CDD" id="cd02199">
    <property type="entry name" value="YjgF_YER057c_UK114_like_1"/>
    <property type="match status" value="1"/>
</dbReference>